<evidence type="ECO:0000256" key="1">
    <source>
        <dbReference type="SAM" id="MobiDB-lite"/>
    </source>
</evidence>
<comment type="caution">
    <text evidence="4">The sequence shown here is derived from an EMBL/GenBank/DDBJ whole genome shotgun (WGS) entry which is preliminary data.</text>
</comment>
<feature type="transmembrane region" description="Helical" evidence="2">
    <location>
        <begin position="366"/>
        <end position="387"/>
    </location>
</feature>
<feature type="region of interest" description="Disordered" evidence="1">
    <location>
        <begin position="543"/>
        <end position="621"/>
    </location>
</feature>
<evidence type="ECO:0000313" key="5">
    <source>
        <dbReference type="Proteomes" id="UP000575469"/>
    </source>
</evidence>
<sequence>MDVTISTYWNVETLYYVFNAVAAMMAGAGFAGLLKMVFIFAIGIGMFAYLGGKQLEMATWFFQALIFVTVLNMPIARVTLTDKTNLQPPRVVANVPFAMAVVGQTVNMTFGFITQQYETAFGVPDTLGLEQGDVGFGHRILKQVNNAEIQDPGLRADLLQFIKECTLYDIKDGQVSGAQITGGTDVWNTILTQTSPARFVTYNTISANPTTDTCQNTGLILKAKIDAAVLAAQTFYGKQAFPLAQSDALAQSMYLNAVSTSYDWLLQSSQSASDALKQGMFNNMWRQAGTSLPSMLNDPAQVAEVTALAAEGQAAAQANTSNSVMSLLGQEVIPHMRNWIEAILYAMFPVIVILMVVMTSDGAKKVLGGYMMSLAWIGMWPVLFAVINHLSLMYLKHKASALGLAPGVPFQLSDAFSATIVDEQAVIGYMVVLVPFMAGAIIKMGQGGFMQLADKAVTGFTSAGAAAGSAWAAGNVSMGQAGIDTHSVNTTSMHKMDYNMGLEGGNAAIGTSSGGVARLASNGSAALEAMHNRLMTSMATDNRLDSQRTQEAHETDIAGKGTAVSNRHSDASSYTDVVGHDNTRGRNQAHSTENAVSVQGSHGGSTDRGQGLHSGTRTASHFNTTAGASDNLAMGLGVGGGNTGAVGGGGSALPGGGGGAGIDPKEEKRIADSMKNAGASQGEIDKALGNYRNARGGAAPGKGGGMAVGARLGFDSSKNYSAAHSRDKSTDQAHTTDESTRLTTSFQETGSRTVHNQQGDQSAQTNRHGREAARSNVDEHSRVNDAVERNENGVGNRASRGETNSFSVHHDLMADPEFMSQVAARNGMSAMRFYSQETPTIMRQVQDFAAEKGMVAKASTLNGQTFDGGHMPTTKSELHSLAQHEQGDIKDDIDSKHKKKVRQTGFTGAGALDVHTGLPAVGSDARGAVEGNLNPDNKTSIPARAGAFDENVNAWASPDKKVGEGRANPMGVVEDMEGRDIKDTAKKTWDKLTGGDGTADGEKLNDNKKREDSVGF</sequence>
<feature type="compositionally biased region" description="Basic and acidic residues" evidence="1">
    <location>
        <begin position="543"/>
        <end position="557"/>
    </location>
</feature>
<proteinExistence type="predicted"/>
<keyword evidence="2" id="KW-0472">Membrane</keyword>
<name>A0A848P957_9RALS</name>
<feature type="region of interest" description="Disordered" evidence="1">
    <location>
        <begin position="719"/>
        <end position="802"/>
    </location>
</feature>
<feature type="compositionally biased region" description="Basic and acidic residues" evidence="1">
    <location>
        <begin position="768"/>
        <end position="791"/>
    </location>
</feature>
<dbReference type="Pfam" id="PF07916">
    <property type="entry name" value="TraG_N"/>
    <property type="match status" value="1"/>
</dbReference>
<feature type="compositionally biased region" description="Polar residues" evidence="1">
    <location>
        <begin position="741"/>
        <end position="766"/>
    </location>
</feature>
<feature type="compositionally biased region" description="Polar residues" evidence="1">
    <location>
        <begin position="585"/>
        <end position="600"/>
    </location>
</feature>
<gene>
    <name evidence="4" type="ORF">HGR00_24925</name>
</gene>
<evidence type="ECO:0000256" key="2">
    <source>
        <dbReference type="SAM" id="Phobius"/>
    </source>
</evidence>
<dbReference type="EMBL" id="JABBZM010000029">
    <property type="protein sequence ID" value="NMV41164.1"/>
    <property type="molecule type" value="Genomic_DNA"/>
</dbReference>
<feature type="transmembrane region" description="Helical" evidence="2">
    <location>
        <begin position="95"/>
        <end position="113"/>
    </location>
</feature>
<feature type="transmembrane region" description="Helical" evidence="2">
    <location>
        <begin position="57"/>
        <end position="75"/>
    </location>
</feature>
<feature type="compositionally biased region" description="Basic and acidic residues" evidence="1">
    <location>
        <begin position="724"/>
        <end position="740"/>
    </location>
</feature>
<feature type="transmembrane region" description="Helical" evidence="2">
    <location>
        <begin position="342"/>
        <end position="360"/>
    </location>
</feature>
<feature type="compositionally biased region" description="Polar residues" evidence="1">
    <location>
        <begin position="563"/>
        <end position="575"/>
    </location>
</feature>
<evidence type="ECO:0000259" key="3">
    <source>
        <dbReference type="Pfam" id="PF07916"/>
    </source>
</evidence>
<dbReference type="InterPro" id="IPR012931">
    <property type="entry name" value="TraG_N_Proteobacteria"/>
</dbReference>
<keyword evidence="2" id="KW-1133">Transmembrane helix</keyword>
<feature type="transmembrane region" description="Helical" evidence="2">
    <location>
        <begin position="426"/>
        <end position="445"/>
    </location>
</feature>
<feature type="transmembrane region" description="Helical" evidence="2">
    <location>
        <begin position="20"/>
        <end position="50"/>
    </location>
</feature>
<feature type="region of interest" description="Disordered" evidence="1">
    <location>
        <begin position="959"/>
        <end position="1016"/>
    </location>
</feature>
<feature type="domain" description="TraG N-terminal Proteobacteria" evidence="3">
    <location>
        <begin position="7"/>
        <end position="459"/>
    </location>
</feature>
<accession>A0A848P957</accession>
<organism evidence="4 5">
    <name type="scientific">Ralstonia insidiosa</name>
    <dbReference type="NCBI Taxonomy" id="190721"/>
    <lineage>
        <taxon>Bacteria</taxon>
        <taxon>Pseudomonadati</taxon>
        <taxon>Pseudomonadota</taxon>
        <taxon>Betaproteobacteria</taxon>
        <taxon>Burkholderiales</taxon>
        <taxon>Burkholderiaceae</taxon>
        <taxon>Ralstonia</taxon>
    </lineage>
</organism>
<protein>
    <submittedName>
        <fullName evidence="4">Conjugal transfer protein TraG</fullName>
    </submittedName>
</protein>
<dbReference type="AlphaFoldDB" id="A0A848P957"/>
<feature type="compositionally biased region" description="Basic and acidic residues" evidence="1">
    <location>
        <begin position="976"/>
        <end position="990"/>
    </location>
</feature>
<feature type="compositionally biased region" description="Basic and acidic residues" evidence="1">
    <location>
        <begin position="1000"/>
        <end position="1016"/>
    </location>
</feature>
<keyword evidence="2" id="KW-0812">Transmembrane</keyword>
<evidence type="ECO:0000313" key="4">
    <source>
        <dbReference type="EMBL" id="NMV41164.1"/>
    </source>
</evidence>
<reference evidence="4 5" key="1">
    <citation type="submission" date="2020-04" db="EMBL/GenBank/DDBJ databases">
        <title>Ralstonia insidiosa genome sequencing and assembly.</title>
        <authorList>
            <person name="Martins R.C.R."/>
            <person name="Perdigao-Neto L.V."/>
            <person name="Levin A.S.S."/>
            <person name="Costa S.F."/>
        </authorList>
    </citation>
    <scope>NUCLEOTIDE SEQUENCE [LARGE SCALE GENOMIC DNA]</scope>
    <source>
        <strain evidence="4 5">5047</strain>
    </source>
</reference>
<dbReference type="Proteomes" id="UP000575469">
    <property type="component" value="Unassembled WGS sequence"/>
</dbReference>